<name>A0AAV7DV22_ARIFI</name>
<sequence length="306" mass="34921">MSRIRASSLNDLLPVASPDRQHESFLQGLSANVKLLLKLIQEHNEACRRDESTRVSQRIAGMISIIDDIKGRIEKSIPPGKKAAVLRRCNTELRRTPVTKDRKTHEHDSDDSHALRRELAANREARKSLERMFSSLGKEKEIMAAELSRKVQEISSLEEDMSDLRAQNERLLHKVQQCGAEHTEQKMEARESSGNQALQERNKALSEQLLKSLDAYRSLKRKLKEAQEENAKLRTKMAEVGQEVVVGQERIHGFRERVERREEKEPNMEEELGAVETLSQRLEAKVTMGGALRSECMKPKSDVIAR</sequence>
<evidence type="ECO:0000313" key="3">
    <source>
        <dbReference type="EMBL" id="KAG9439411.1"/>
    </source>
</evidence>
<feature type="region of interest" description="Disordered" evidence="2">
    <location>
        <begin position="94"/>
        <end position="114"/>
    </location>
</feature>
<dbReference type="EMBL" id="JAINDJ010000008">
    <property type="protein sequence ID" value="KAG9439411.1"/>
    <property type="molecule type" value="Genomic_DNA"/>
</dbReference>
<evidence type="ECO:0000256" key="1">
    <source>
        <dbReference type="SAM" id="Coils"/>
    </source>
</evidence>
<evidence type="ECO:0000256" key="2">
    <source>
        <dbReference type="SAM" id="MobiDB-lite"/>
    </source>
</evidence>
<dbReference type="Proteomes" id="UP000825729">
    <property type="component" value="Unassembled WGS sequence"/>
</dbReference>
<dbReference type="PANTHER" id="PTHR38378:SF3">
    <property type="entry name" value="MYOSIN HEAVY CHAIN-LIKE PROTEIN"/>
    <property type="match status" value="1"/>
</dbReference>
<reference evidence="3 4" key="1">
    <citation type="submission" date="2021-07" db="EMBL/GenBank/DDBJ databases">
        <title>The Aristolochia fimbriata genome: insights into angiosperm evolution, floral development and chemical biosynthesis.</title>
        <authorList>
            <person name="Jiao Y."/>
        </authorList>
    </citation>
    <scope>NUCLEOTIDE SEQUENCE [LARGE SCALE GENOMIC DNA]</scope>
    <source>
        <strain evidence="3">IBCAS-2021</strain>
        <tissue evidence="3">Leaf</tissue>
    </source>
</reference>
<proteinExistence type="predicted"/>
<keyword evidence="4" id="KW-1185">Reference proteome</keyword>
<organism evidence="3 4">
    <name type="scientific">Aristolochia fimbriata</name>
    <name type="common">White veined hardy Dutchman's pipe vine</name>
    <dbReference type="NCBI Taxonomy" id="158543"/>
    <lineage>
        <taxon>Eukaryota</taxon>
        <taxon>Viridiplantae</taxon>
        <taxon>Streptophyta</taxon>
        <taxon>Embryophyta</taxon>
        <taxon>Tracheophyta</taxon>
        <taxon>Spermatophyta</taxon>
        <taxon>Magnoliopsida</taxon>
        <taxon>Magnoliidae</taxon>
        <taxon>Piperales</taxon>
        <taxon>Aristolochiaceae</taxon>
        <taxon>Aristolochia</taxon>
    </lineage>
</organism>
<gene>
    <name evidence="3" type="ORF">H6P81_019576</name>
</gene>
<accession>A0AAV7DV22</accession>
<dbReference type="PANTHER" id="PTHR38378">
    <property type="entry name" value="MYOSIN HEAVY CHAIN-LIKE PROTEIN"/>
    <property type="match status" value="1"/>
</dbReference>
<comment type="caution">
    <text evidence="3">The sequence shown here is derived from an EMBL/GenBank/DDBJ whole genome shotgun (WGS) entry which is preliminary data.</text>
</comment>
<dbReference type="AlphaFoldDB" id="A0AAV7DV22"/>
<protein>
    <submittedName>
        <fullName evidence="3">Uncharacterized protein</fullName>
    </submittedName>
</protein>
<keyword evidence="1" id="KW-0175">Coiled coil</keyword>
<evidence type="ECO:0000313" key="4">
    <source>
        <dbReference type="Proteomes" id="UP000825729"/>
    </source>
</evidence>
<feature type="coiled-coil region" evidence="1">
    <location>
        <begin position="140"/>
        <end position="243"/>
    </location>
</feature>